<sequence>RRTIKKLELNLERDILCYKHAAASTLEKSASQARIFDQNERSTLNKSVLKHGTQGWNGVEPHSTDVRTCDLEIPRGHATVKCGKYFEVRYFLNIAPRLQSLERMRAEADEMQQLGYMLDASPRKGKMTIRKVPSGGLSGIGVGSSGFAVEYQYHTPPSNRKGRVFFDGADANVEEVRRRLRTMRSFESGLSKRSGKTSKSQAS</sequence>
<feature type="non-terminal residue" evidence="2">
    <location>
        <position position="203"/>
    </location>
</feature>
<evidence type="ECO:0000313" key="3">
    <source>
        <dbReference type="Proteomes" id="UP000308768"/>
    </source>
</evidence>
<organism evidence="2 3">
    <name type="scientific">Cryomyces minteri</name>
    <dbReference type="NCBI Taxonomy" id="331657"/>
    <lineage>
        <taxon>Eukaryota</taxon>
        <taxon>Fungi</taxon>
        <taxon>Dikarya</taxon>
        <taxon>Ascomycota</taxon>
        <taxon>Pezizomycotina</taxon>
        <taxon>Dothideomycetes</taxon>
        <taxon>Dothideomycetes incertae sedis</taxon>
        <taxon>Cryomyces</taxon>
    </lineage>
</organism>
<dbReference type="STRING" id="331657.A0A4V5N3X8"/>
<feature type="region of interest" description="Disordered" evidence="1">
    <location>
        <begin position="184"/>
        <end position="203"/>
    </location>
</feature>
<evidence type="ECO:0000313" key="2">
    <source>
        <dbReference type="EMBL" id="TKA25399.1"/>
    </source>
</evidence>
<dbReference type="EMBL" id="NAJN01004186">
    <property type="protein sequence ID" value="TKA25399.1"/>
    <property type="molecule type" value="Genomic_DNA"/>
</dbReference>
<name>A0A4V5N3X8_9PEZI</name>
<dbReference type="OrthoDB" id="298939at2759"/>
<accession>A0A4V5N3X8</accession>
<keyword evidence="3" id="KW-1185">Reference proteome</keyword>
<proteinExistence type="predicted"/>
<protein>
    <submittedName>
        <fullName evidence="2">Uncharacterized protein</fullName>
    </submittedName>
</protein>
<evidence type="ECO:0000256" key="1">
    <source>
        <dbReference type="SAM" id="MobiDB-lite"/>
    </source>
</evidence>
<dbReference type="AlphaFoldDB" id="A0A4V5N3X8"/>
<comment type="caution">
    <text evidence="2">The sequence shown here is derived from an EMBL/GenBank/DDBJ whole genome shotgun (WGS) entry which is preliminary data.</text>
</comment>
<dbReference type="Proteomes" id="UP000308768">
    <property type="component" value="Unassembled WGS sequence"/>
</dbReference>
<feature type="non-terminal residue" evidence="2">
    <location>
        <position position="1"/>
    </location>
</feature>
<reference evidence="2 3" key="1">
    <citation type="submission" date="2017-03" db="EMBL/GenBank/DDBJ databases">
        <title>Genomes of endolithic fungi from Antarctica.</title>
        <authorList>
            <person name="Coleine C."/>
            <person name="Masonjones S."/>
            <person name="Stajich J.E."/>
        </authorList>
    </citation>
    <scope>NUCLEOTIDE SEQUENCE [LARGE SCALE GENOMIC DNA]</scope>
    <source>
        <strain evidence="2 3">CCFEE 5187</strain>
    </source>
</reference>
<gene>
    <name evidence="2" type="ORF">B0A49_13270</name>
</gene>